<proteinExistence type="predicted"/>
<gene>
    <name evidence="1" type="ORF">PIB30_036332</name>
</gene>
<sequence length="150" mass="17004">MSSCVGWLPAPDDYFGITPKYGLLTVECHGLVQSSPHSPSEYVPYPRRKEARHVKVLVVIQALVEIFQEILLLNLQSDCHWAVKELSNCSKSFSTKPLEVMAGKRRAFDSGVSTVIRTELQYGDDDGDEQRVFRRDTRDRAWDRGYNVGA</sequence>
<protein>
    <submittedName>
        <fullName evidence="1">Uncharacterized protein</fullName>
    </submittedName>
</protein>
<evidence type="ECO:0000313" key="2">
    <source>
        <dbReference type="Proteomes" id="UP001341840"/>
    </source>
</evidence>
<dbReference type="Proteomes" id="UP001341840">
    <property type="component" value="Unassembled WGS sequence"/>
</dbReference>
<comment type="caution">
    <text evidence="1">The sequence shown here is derived from an EMBL/GenBank/DDBJ whole genome shotgun (WGS) entry which is preliminary data.</text>
</comment>
<name>A0ABU6VBY5_9FABA</name>
<accession>A0ABU6VBY5</accession>
<organism evidence="1 2">
    <name type="scientific">Stylosanthes scabra</name>
    <dbReference type="NCBI Taxonomy" id="79078"/>
    <lineage>
        <taxon>Eukaryota</taxon>
        <taxon>Viridiplantae</taxon>
        <taxon>Streptophyta</taxon>
        <taxon>Embryophyta</taxon>
        <taxon>Tracheophyta</taxon>
        <taxon>Spermatophyta</taxon>
        <taxon>Magnoliopsida</taxon>
        <taxon>eudicotyledons</taxon>
        <taxon>Gunneridae</taxon>
        <taxon>Pentapetalae</taxon>
        <taxon>rosids</taxon>
        <taxon>fabids</taxon>
        <taxon>Fabales</taxon>
        <taxon>Fabaceae</taxon>
        <taxon>Papilionoideae</taxon>
        <taxon>50 kb inversion clade</taxon>
        <taxon>dalbergioids sensu lato</taxon>
        <taxon>Dalbergieae</taxon>
        <taxon>Pterocarpus clade</taxon>
        <taxon>Stylosanthes</taxon>
    </lineage>
</organism>
<dbReference type="EMBL" id="JASCZI010151212">
    <property type="protein sequence ID" value="MED6170974.1"/>
    <property type="molecule type" value="Genomic_DNA"/>
</dbReference>
<evidence type="ECO:0000313" key="1">
    <source>
        <dbReference type="EMBL" id="MED6170974.1"/>
    </source>
</evidence>
<keyword evidence="2" id="KW-1185">Reference proteome</keyword>
<reference evidence="1 2" key="1">
    <citation type="journal article" date="2023" name="Plants (Basel)">
        <title>Bridging the Gap: Combining Genomics and Transcriptomics Approaches to Understand Stylosanthes scabra, an Orphan Legume from the Brazilian Caatinga.</title>
        <authorList>
            <person name="Ferreira-Neto J.R.C."/>
            <person name="da Silva M.D."/>
            <person name="Binneck E."/>
            <person name="de Melo N.F."/>
            <person name="da Silva R.H."/>
            <person name="de Melo A.L.T.M."/>
            <person name="Pandolfi V."/>
            <person name="Bustamante F.O."/>
            <person name="Brasileiro-Vidal A.C."/>
            <person name="Benko-Iseppon A.M."/>
        </authorList>
    </citation>
    <scope>NUCLEOTIDE SEQUENCE [LARGE SCALE GENOMIC DNA]</scope>
    <source>
        <tissue evidence="1">Leaves</tissue>
    </source>
</reference>